<evidence type="ECO:0000313" key="14">
    <source>
        <dbReference type="EMBL" id="MFC4534805.1"/>
    </source>
</evidence>
<dbReference type="InterPro" id="IPR005467">
    <property type="entry name" value="His_kinase_dom"/>
</dbReference>
<dbReference type="SUPFAM" id="SSF47384">
    <property type="entry name" value="Homodimeric domain of signal transducing histidine kinase"/>
    <property type="match status" value="1"/>
</dbReference>
<dbReference type="Pfam" id="PF05227">
    <property type="entry name" value="CHASE3"/>
    <property type="match status" value="1"/>
</dbReference>
<dbReference type="InterPro" id="IPR036097">
    <property type="entry name" value="HisK_dim/P_sf"/>
</dbReference>
<dbReference type="Proteomes" id="UP001596004">
    <property type="component" value="Unassembled WGS sequence"/>
</dbReference>
<dbReference type="GO" id="GO:0005524">
    <property type="term" value="F:ATP binding"/>
    <property type="evidence" value="ECO:0007669"/>
    <property type="project" value="UniProtKB-KW"/>
</dbReference>
<comment type="subcellular location">
    <subcellularLocation>
        <location evidence="2">Cell membrane</location>
    </subcellularLocation>
</comment>
<evidence type="ECO:0000256" key="7">
    <source>
        <dbReference type="ARBA" id="ARBA00022777"/>
    </source>
</evidence>
<keyword evidence="7" id="KW-0418">Kinase</keyword>
<evidence type="ECO:0000256" key="2">
    <source>
        <dbReference type="ARBA" id="ARBA00004236"/>
    </source>
</evidence>
<keyword evidence="15" id="KW-1185">Reference proteome</keyword>
<dbReference type="EMBL" id="JBHSFP010000025">
    <property type="protein sequence ID" value="MFC4534805.1"/>
    <property type="molecule type" value="Genomic_DNA"/>
</dbReference>
<accession>A0ABV9CPM6</accession>
<organism evidence="14 15">
    <name type="scientific">Sphaerisporangium dianthi</name>
    <dbReference type="NCBI Taxonomy" id="1436120"/>
    <lineage>
        <taxon>Bacteria</taxon>
        <taxon>Bacillati</taxon>
        <taxon>Actinomycetota</taxon>
        <taxon>Actinomycetes</taxon>
        <taxon>Streptosporangiales</taxon>
        <taxon>Streptosporangiaceae</taxon>
        <taxon>Sphaerisporangium</taxon>
    </lineage>
</organism>
<dbReference type="PROSITE" id="PS50109">
    <property type="entry name" value="HIS_KIN"/>
    <property type="match status" value="1"/>
</dbReference>
<dbReference type="Pfam" id="PF02518">
    <property type="entry name" value="HATPase_c"/>
    <property type="match status" value="1"/>
</dbReference>
<dbReference type="Pfam" id="PF00512">
    <property type="entry name" value="HisKA"/>
    <property type="match status" value="1"/>
</dbReference>
<sequence>MSISGYGRAATWPRLSTRSWFTATLATTALLLAISAVAGTWALSRSTFTFDQMTQRVSPGLLSAERLRGALLDQETGVHGYIVSGQQDFVTGYEEGLAAERAAVRALRHSLAGGPLLADLDVVEQRAEAWRTAYAQPIMAAVRAQGPGTASPEQVTGGKALFDRIKTAMDEQVTSLTREQARAAADITQARFWRNTVLTVILVMFAVTLLTVALLLRYAVLGPLDRLGAASRRVANGDFGHAIDIRGPSDLTMLGADVDAMRRRISAELTVSQDAQRRLQEQADLLREQADELRRSNSELEQFAYVASHDLQEPVRKVTAFCQLLQRRYADQLDERANEYIAFAVDGAKRMQALIAELLTFSRVGRQQSQRVPVALAEPLDRALANLETLSEDTGAVVRRPPELPQVVGDPALLTMLWQNLIGNAMKFRSPDLAPEIQISVERDGDMWEVAVADNGIGVEARFADKIFVIFQRLHNRAEYDGTGIGLALCKKIVEYHGGRIRLDTERAEGTRFFFTLPAADTRTTAGATATAGVAAPAASPLPDGPLGAAES</sequence>
<comment type="catalytic activity">
    <reaction evidence="1">
        <text>ATP + protein L-histidine = ADP + protein N-phospho-L-histidine.</text>
        <dbReference type="EC" id="2.7.13.3"/>
    </reaction>
</comment>
<keyword evidence="14" id="KW-0547">Nucleotide-binding</keyword>
<dbReference type="InterPro" id="IPR007891">
    <property type="entry name" value="CHASE3"/>
</dbReference>
<keyword evidence="5" id="KW-0808">Transferase</keyword>
<feature type="coiled-coil region" evidence="10">
    <location>
        <begin position="272"/>
        <end position="303"/>
    </location>
</feature>
<evidence type="ECO:0000256" key="5">
    <source>
        <dbReference type="ARBA" id="ARBA00022679"/>
    </source>
</evidence>
<dbReference type="PANTHER" id="PTHR43304:SF1">
    <property type="entry name" value="PAC DOMAIN-CONTAINING PROTEIN"/>
    <property type="match status" value="1"/>
</dbReference>
<comment type="caution">
    <text evidence="14">The sequence shown here is derived from an EMBL/GenBank/DDBJ whole genome shotgun (WGS) entry which is preliminary data.</text>
</comment>
<evidence type="ECO:0000313" key="15">
    <source>
        <dbReference type="Proteomes" id="UP001596004"/>
    </source>
</evidence>
<dbReference type="InterPro" id="IPR052162">
    <property type="entry name" value="Sensor_kinase/Photoreceptor"/>
</dbReference>
<dbReference type="InterPro" id="IPR004358">
    <property type="entry name" value="Sig_transdc_His_kin-like_C"/>
</dbReference>
<dbReference type="CDD" id="cd00082">
    <property type="entry name" value="HisKA"/>
    <property type="match status" value="1"/>
</dbReference>
<evidence type="ECO:0000259" key="12">
    <source>
        <dbReference type="PROSITE" id="PS50109"/>
    </source>
</evidence>
<dbReference type="Gene3D" id="1.10.287.130">
    <property type="match status" value="1"/>
</dbReference>
<dbReference type="PRINTS" id="PR00344">
    <property type="entry name" value="BCTRLSENSOR"/>
</dbReference>
<evidence type="ECO:0000256" key="11">
    <source>
        <dbReference type="SAM" id="Phobius"/>
    </source>
</evidence>
<evidence type="ECO:0000256" key="4">
    <source>
        <dbReference type="ARBA" id="ARBA00022553"/>
    </source>
</evidence>
<protein>
    <recommendedName>
        <fullName evidence="3">histidine kinase</fullName>
        <ecNumber evidence="3">2.7.13.3</ecNumber>
    </recommendedName>
</protein>
<keyword evidence="9" id="KW-0902">Two-component regulatory system</keyword>
<name>A0ABV9CPM6_9ACTN</name>
<reference evidence="15" key="1">
    <citation type="journal article" date="2019" name="Int. J. Syst. Evol. Microbiol.">
        <title>The Global Catalogue of Microorganisms (GCM) 10K type strain sequencing project: providing services to taxonomists for standard genome sequencing and annotation.</title>
        <authorList>
            <consortium name="The Broad Institute Genomics Platform"/>
            <consortium name="The Broad Institute Genome Sequencing Center for Infectious Disease"/>
            <person name="Wu L."/>
            <person name="Ma J."/>
        </authorList>
    </citation>
    <scope>NUCLEOTIDE SEQUENCE [LARGE SCALE GENOMIC DNA]</scope>
    <source>
        <strain evidence="15">CGMCC 4.7132</strain>
    </source>
</reference>
<dbReference type="CDD" id="cd06225">
    <property type="entry name" value="HAMP"/>
    <property type="match status" value="1"/>
</dbReference>
<keyword evidence="10" id="KW-0175">Coiled coil</keyword>
<keyword evidence="8 11" id="KW-1133">Transmembrane helix</keyword>
<feature type="transmembrane region" description="Helical" evidence="11">
    <location>
        <begin position="20"/>
        <end position="43"/>
    </location>
</feature>
<dbReference type="InterPro" id="IPR003661">
    <property type="entry name" value="HisK_dim/P_dom"/>
</dbReference>
<dbReference type="SMART" id="SM00388">
    <property type="entry name" value="HisKA"/>
    <property type="match status" value="1"/>
</dbReference>
<dbReference type="SUPFAM" id="SSF55874">
    <property type="entry name" value="ATPase domain of HSP90 chaperone/DNA topoisomerase II/histidine kinase"/>
    <property type="match status" value="1"/>
</dbReference>
<evidence type="ECO:0000256" key="10">
    <source>
        <dbReference type="SAM" id="Coils"/>
    </source>
</evidence>
<dbReference type="RefSeq" id="WP_380846165.1">
    <property type="nucleotide sequence ID" value="NZ_JBHSFP010000025.1"/>
</dbReference>
<keyword evidence="4" id="KW-0597">Phosphoprotein</keyword>
<keyword evidence="11" id="KW-0472">Membrane</keyword>
<dbReference type="InterPro" id="IPR036890">
    <property type="entry name" value="HATPase_C_sf"/>
</dbReference>
<keyword evidence="14" id="KW-0067">ATP-binding</keyword>
<dbReference type="EC" id="2.7.13.3" evidence="3"/>
<keyword evidence="6 11" id="KW-0812">Transmembrane</keyword>
<feature type="domain" description="Histidine kinase" evidence="12">
    <location>
        <begin position="306"/>
        <end position="521"/>
    </location>
</feature>
<dbReference type="SMART" id="SM00304">
    <property type="entry name" value="HAMP"/>
    <property type="match status" value="1"/>
</dbReference>
<feature type="transmembrane region" description="Helical" evidence="11">
    <location>
        <begin position="197"/>
        <end position="220"/>
    </location>
</feature>
<proteinExistence type="predicted"/>
<feature type="domain" description="HAMP" evidence="13">
    <location>
        <begin position="218"/>
        <end position="270"/>
    </location>
</feature>
<evidence type="ECO:0000256" key="6">
    <source>
        <dbReference type="ARBA" id="ARBA00022692"/>
    </source>
</evidence>
<dbReference type="Gene3D" id="6.10.340.10">
    <property type="match status" value="1"/>
</dbReference>
<dbReference type="PROSITE" id="PS50885">
    <property type="entry name" value="HAMP"/>
    <property type="match status" value="1"/>
</dbReference>
<dbReference type="InterPro" id="IPR003660">
    <property type="entry name" value="HAMP_dom"/>
</dbReference>
<evidence type="ECO:0000259" key="13">
    <source>
        <dbReference type="PROSITE" id="PS50885"/>
    </source>
</evidence>
<dbReference type="Gene3D" id="3.30.565.10">
    <property type="entry name" value="Histidine kinase-like ATPase, C-terminal domain"/>
    <property type="match status" value="1"/>
</dbReference>
<evidence type="ECO:0000256" key="8">
    <source>
        <dbReference type="ARBA" id="ARBA00022989"/>
    </source>
</evidence>
<gene>
    <name evidence="14" type="ORF">ACFO60_28940</name>
</gene>
<evidence type="ECO:0000256" key="3">
    <source>
        <dbReference type="ARBA" id="ARBA00012438"/>
    </source>
</evidence>
<evidence type="ECO:0000256" key="1">
    <source>
        <dbReference type="ARBA" id="ARBA00000085"/>
    </source>
</evidence>
<dbReference type="SUPFAM" id="SSF158472">
    <property type="entry name" value="HAMP domain-like"/>
    <property type="match status" value="1"/>
</dbReference>
<dbReference type="SMART" id="SM00387">
    <property type="entry name" value="HATPase_c"/>
    <property type="match status" value="1"/>
</dbReference>
<dbReference type="PANTHER" id="PTHR43304">
    <property type="entry name" value="PHYTOCHROME-LIKE PROTEIN CPH1"/>
    <property type="match status" value="1"/>
</dbReference>
<evidence type="ECO:0000256" key="9">
    <source>
        <dbReference type="ARBA" id="ARBA00023012"/>
    </source>
</evidence>
<dbReference type="Pfam" id="PF00672">
    <property type="entry name" value="HAMP"/>
    <property type="match status" value="1"/>
</dbReference>
<dbReference type="InterPro" id="IPR003594">
    <property type="entry name" value="HATPase_dom"/>
</dbReference>